<feature type="compositionally biased region" description="Low complexity" evidence="7">
    <location>
        <begin position="76"/>
        <end position="154"/>
    </location>
</feature>
<dbReference type="Proteomes" id="UP001224775">
    <property type="component" value="Unassembled WGS sequence"/>
</dbReference>
<dbReference type="AlphaFoldDB" id="A0AAD8YA16"/>
<feature type="compositionally biased region" description="Low complexity" evidence="7">
    <location>
        <begin position="1"/>
        <end position="56"/>
    </location>
</feature>
<evidence type="ECO:0000256" key="4">
    <source>
        <dbReference type="ARBA" id="ARBA00022737"/>
    </source>
</evidence>
<dbReference type="InterPro" id="IPR051860">
    <property type="entry name" value="Plasmodium_CSP_Invasion"/>
</dbReference>
<organism evidence="8 9">
    <name type="scientific">Skeletonema marinoi</name>
    <dbReference type="NCBI Taxonomy" id="267567"/>
    <lineage>
        <taxon>Eukaryota</taxon>
        <taxon>Sar</taxon>
        <taxon>Stramenopiles</taxon>
        <taxon>Ochrophyta</taxon>
        <taxon>Bacillariophyta</taxon>
        <taxon>Coscinodiscophyceae</taxon>
        <taxon>Thalassiosirophycidae</taxon>
        <taxon>Thalassiosirales</taxon>
        <taxon>Skeletonemataceae</taxon>
        <taxon>Skeletonema</taxon>
        <taxon>Skeletonema marinoi-dohrnii complex</taxon>
    </lineage>
</organism>
<sequence>MSPSKSAQPSSEPSQQPSVSMQPSSVPSQSPSISTSPSSQPSQQPSISASPSSEPSLNPTMSASPSSEPSLNPTISAEPSSKPSSKPSATPSLVPSTSSAPSISAAPSSDTDEPSQSPSTSAMPTTTPSMEPSISAQPSKNPSSAPSSSPSASPTGNPWYPDWSATEQVCKNDGLAPQYMKELQRMNYMYLDREECCRDHFWWRMMQCMGNERLMYYSDGTKCDSKLNFEDTELNSMNWIQTTLFETAEDCCRERFWWDIAGCLDESPKEIQFTFSLDIHGVSEPTNCQDADRIAHAMQDAANVGWNDVNTHAFVTSIGNVELSSASDGTTECGGSLAGTSYAGSYDPKDGYPLDSSNVITMAFEVSAKSSTCFDDACFTALFNQLVTNFSLYAGYGQFTTQIRVKASEQGVSALLIAAADALSLVFGTIKTVEMVAAESKSGKWYPNWLANDESHKLTCANDGREPTYMKNSATDYLFDSQEACCEAWFSWKDDCVSSGDAASTDLYYYPSWEDDTCSRKQEHEFKYWETDDKFKTLDECCSSRFGWNLVACCGTPGMGGCTATDSSSTVYTPDWTARSCSPSNKALLEPWEITFAESSANLCCIRHFNW</sequence>
<gene>
    <name evidence="8" type="ORF">QTG54_008004</name>
</gene>
<protein>
    <recommendedName>
        <fullName evidence="2">Circumsporozoite protein</fullName>
    </recommendedName>
</protein>
<evidence type="ECO:0000256" key="7">
    <source>
        <dbReference type="SAM" id="MobiDB-lite"/>
    </source>
</evidence>
<evidence type="ECO:0000256" key="2">
    <source>
        <dbReference type="ARBA" id="ARBA00021911"/>
    </source>
</evidence>
<keyword evidence="4" id="KW-0677">Repeat</keyword>
<keyword evidence="3" id="KW-0748">Sporozoite</keyword>
<evidence type="ECO:0000256" key="6">
    <source>
        <dbReference type="ARBA" id="ARBA00045806"/>
    </source>
</evidence>
<evidence type="ECO:0000313" key="9">
    <source>
        <dbReference type="Proteomes" id="UP001224775"/>
    </source>
</evidence>
<feature type="non-terminal residue" evidence="8">
    <location>
        <position position="1"/>
    </location>
</feature>
<evidence type="ECO:0000256" key="1">
    <source>
        <dbReference type="ARBA" id="ARBA00006241"/>
    </source>
</evidence>
<accession>A0AAD8YA16</accession>
<feature type="compositionally biased region" description="Polar residues" evidence="7">
    <location>
        <begin position="57"/>
        <end position="75"/>
    </location>
</feature>
<dbReference type="PANTHER" id="PTHR44826">
    <property type="entry name" value="SPORE COAT PROTEIN SP85"/>
    <property type="match status" value="1"/>
</dbReference>
<dbReference type="EMBL" id="JATAAI010000013">
    <property type="protein sequence ID" value="KAK1741526.1"/>
    <property type="molecule type" value="Genomic_DNA"/>
</dbReference>
<reference evidence="8" key="1">
    <citation type="submission" date="2023-06" db="EMBL/GenBank/DDBJ databases">
        <title>Survivors Of The Sea: Transcriptome response of Skeletonema marinoi to long-term dormancy.</title>
        <authorList>
            <person name="Pinder M.I.M."/>
            <person name="Kourtchenko O."/>
            <person name="Robertson E.K."/>
            <person name="Larsson T."/>
            <person name="Maumus F."/>
            <person name="Osuna-Cruz C.M."/>
            <person name="Vancaester E."/>
            <person name="Stenow R."/>
            <person name="Vandepoele K."/>
            <person name="Ploug H."/>
            <person name="Bruchert V."/>
            <person name="Godhe A."/>
            <person name="Topel M."/>
        </authorList>
    </citation>
    <scope>NUCLEOTIDE SEQUENCE</scope>
    <source>
        <strain evidence="8">R05AC</strain>
    </source>
</reference>
<evidence type="ECO:0000256" key="5">
    <source>
        <dbReference type="ARBA" id="ARBA00033726"/>
    </source>
</evidence>
<feature type="region of interest" description="Disordered" evidence="7">
    <location>
        <begin position="1"/>
        <end position="160"/>
    </location>
</feature>
<comment type="similarity">
    <text evidence="1">Belongs to the plasmodium circumsporozoite protein family.</text>
</comment>
<dbReference type="PANTHER" id="PTHR44826:SF3">
    <property type="entry name" value="SPORE COAT PROTEIN SP85"/>
    <property type="match status" value="1"/>
</dbReference>
<evidence type="ECO:0000313" key="8">
    <source>
        <dbReference type="EMBL" id="KAK1741526.1"/>
    </source>
</evidence>
<comment type="caution">
    <text evidence="8">The sequence shown here is derived from an EMBL/GenBank/DDBJ whole genome shotgun (WGS) entry which is preliminary data.</text>
</comment>
<comment type="function">
    <text evidence="6">Essential sporozoite protein. In the mosquito vector, required for sporozoite development in the oocyst, migration through the vector hemolymph and entry into the vector salivary glands. In the vertebrate host, required for sporozoite migration through the host dermis and infection of host hepatocytes. Binds to highly sulfated heparan sulfate proteoglycans (HSPGs) on the surface of host hepatocytes.</text>
</comment>
<keyword evidence="9" id="KW-1185">Reference proteome</keyword>
<proteinExistence type="inferred from homology"/>
<name>A0AAD8YA16_9STRA</name>
<evidence type="ECO:0000256" key="3">
    <source>
        <dbReference type="ARBA" id="ARBA00022522"/>
    </source>
</evidence>
<comment type="function">
    <text evidence="5">In the vertebrate host, binds to highly sulfated heparan sulfate proteoglycans (HSPGs) on the surface of host hepatocytes and is required for sporozoite invasion of the host hepatocytes.</text>
</comment>